<gene>
    <name evidence="2" type="ORF">CYD53_101399</name>
</gene>
<dbReference type="EMBL" id="PQFZ01000001">
    <property type="protein sequence ID" value="POR56876.1"/>
    <property type="molecule type" value="Genomic_DNA"/>
</dbReference>
<dbReference type="PANTHER" id="PTHR43798:SF33">
    <property type="entry name" value="HYDROLASE, PUTATIVE (AFU_ORTHOLOGUE AFUA_2G14860)-RELATED"/>
    <property type="match status" value="1"/>
</dbReference>
<organism evidence="2 3">
    <name type="scientific">Bosea psychrotolerans</name>
    <dbReference type="NCBI Taxonomy" id="1871628"/>
    <lineage>
        <taxon>Bacteria</taxon>
        <taxon>Pseudomonadati</taxon>
        <taxon>Pseudomonadota</taxon>
        <taxon>Alphaproteobacteria</taxon>
        <taxon>Hyphomicrobiales</taxon>
        <taxon>Boseaceae</taxon>
        <taxon>Bosea</taxon>
    </lineage>
</organism>
<dbReference type="InterPro" id="IPR050266">
    <property type="entry name" value="AB_hydrolase_sf"/>
</dbReference>
<protein>
    <submittedName>
        <fullName evidence="2">3-oxoadipate enol-lactonase</fullName>
    </submittedName>
</protein>
<name>A0A2S4MQ56_9HYPH</name>
<dbReference type="SUPFAM" id="SSF53474">
    <property type="entry name" value="alpha/beta-Hydrolases"/>
    <property type="match status" value="1"/>
</dbReference>
<proteinExistence type="predicted"/>
<dbReference type="PANTHER" id="PTHR43798">
    <property type="entry name" value="MONOACYLGLYCEROL LIPASE"/>
    <property type="match status" value="1"/>
</dbReference>
<dbReference type="OrthoDB" id="9785847at2"/>
<evidence type="ECO:0000313" key="3">
    <source>
        <dbReference type="Proteomes" id="UP000236919"/>
    </source>
</evidence>
<accession>A0A2S4MQ56</accession>
<dbReference type="GO" id="GO:0016020">
    <property type="term" value="C:membrane"/>
    <property type="evidence" value="ECO:0007669"/>
    <property type="project" value="TreeGrafter"/>
</dbReference>
<dbReference type="Pfam" id="PF00561">
    <property type="entry name" value="Abhydrolase_1"/>
    <property type="match status" value="1"/>
</dbReference>
<evidence type="ECO:0000259" key="1">
    <source>
        <dbReference type="Pfam" id="PF00561"/>
    </source>
</evidence>
<dbReference type="RefSeq" id="WP_103716435.1">
    <property type="nucleotide sequence ID" value="NZ_PQFZ01000001.1"/>
</dbReference>
<sequence length="273" mass="28821">MPHASLGSCELRYEIRGEGPDLVLIHELGGALESFDGLLPLLTPHFRVLRYDQRGAGGSSRKPAALSIEDHAADLARLVAATGFGPRCLLAGVAAGAAIAVAYAARDEAVVDALALCAPALSVAPERKAYLDRRARLARREGMAAIVEASLARSYPEALRTDGAAFETYRERFLANDPESYAMANAALAGTRVAECLPFLTMPCLVLAGRHDLLRPPAEVEATARAIPHALFTTIESGHLMPVQAAQAMAAQIVPFLTRHAGSLKSIAEGAHA</sequence>
<evidence type="ECO:0000313" key="2">
    <source>
        <dbReference type="EMBL" id="POR56876.1"/>
    </source>
</evidence>
<dbReference type="InterPro" id="IPR000073">
    <property type="entry name" value="AB_hydrolase_1"/>
</dbReference>
<reference evidence="2 3" key="1">
    <citation type="submission" date="2018-01" db="EMBL/GenBank/DDBJ databases">
        <title>Genomic Encyclopedia of Type Strains, Phase III (KMG-III): the genomes of soil and plant-associated and newly described type strains.</title>
        <authorList>
            <person name="Whitman W."/>
        </authorList>
    </citation>
    <scope>NUCLEOTIDE SEQUENCE [LARGE SCALE GENOMIC DNA]</scope>
    <source>
        <strain evidence="2 3">1131</strain>
    </source>
</reference>
<feature type="domain" description="AB hydrolase-1" evidence="1">
    <location>
        <begin position="22"/>
        <end position="241"/>
    </location>
</feature>
<keyword evidence="3" id="KW-1185">Reference proteome</keyword>
<dbReference type="Proteomes" id="UP000236919">
    <property type="component" value="Unassembled WGS sequence"/>
</dbReference>
<comment type="caution">
    <text evidence="2">The sequence shown here is derived from an EMBL/GenBank/DDBJ whole genome shotgun (WGS) entry which is preliminary data.</text>
</comment>
<dbReference type="Gene3D" id="3.40.50.1820">
    <property type="entry name" value="alpha/beta hydrolase"/>
    <property type="match status" value="1"/>
</dbReference>
<dbReference type="InterPro" id="IPR029058">
    <property type="entry name" value="AB_hydrolase_fold"/>
</dbReference>
<dbReference type="AlphaFoldDB" id="A0A2S4MQ56"/>